<evidence type="ECO:0000313" key="2">
    <source>
        <dbReference type="EMBL" id="CAG8566572.1"/>
    </source>
</evidence>
<name>A0A9N9BFW5_FUNMO</name>
<organism evidence="2 3">
    <name type="scientific">Funneliformis mosseae</name>
    <name type="common">Endomycorrhizal fungus</name>
    <name type="synonym">Glomus mosseae</name>
    <dbReference type="NCBI Taxonomy" id="27381"/>
    <lineage>
        <taxon>Eukaryota</taxon>
        <taxon>Fungi</taxon>
        <taxon>Fungi incertae sedis</taxon>
        <taxon>Mucoromycota</taxon>
        <taxon>Glomeromycotina</taxon>
        <taxon>Glomeromycetes</taxon>
        <taxon>Glomerales</taxon>
        <taxon>Glomeraceae</taxon>
        <taxon>Funneliformis</taxon>
    </lineage>
</organism>
<evidence type="ECO:0000313" key="3">
    <source>
        <dbReference type="Proteomes" id="UP000789375"/>
    </source>
</evidence>
<dbReference type="Proteomes" id="UP000789375">
    <property type="component" value="Unassembled WGS sequence"/>
</dbReference>
<accession>A0A9N9BFW5</accession>
<comment type="caution">
    <text evidence="2">The sequence shown here is derived from an EMBL/GenBank/DDBJ whole genome shotgun (WGS) entry which is preliminary data.</text>
</comment>
<evidence type="ECO:0000256" key="1">
    <source>
        <dbReference type="SAM" id="MobiDB-lite"/>
    </source>
</evidence>
<feature type="region of interest" description="Disordered" evidence="1">
    <location>
        <begin position="48"/>
        <end position="99"/>
    </location>
</feature>
<reference evidence="2" key="1">
    <citation type="submission" date="2021-06" db="EMBL/GenBank/DDBJ databases">
        <authorList>
            <person name="Kallberg Y."/>
            <person name="Tangrot J."/>
            <person name="Rosling A."/>
        </authorList>
    </citation>
    <scope>NUCLEOTIDE SEQUENCE</scope>
    <source>
        <strain evidence="2">87-6 pot B 2015</strain>
    </source>
</reference>
<proteinExistence type="predicted"/>
<feature type="compositionally biased region" description="Basic and acidic residues" evidence="1">
    <location>
        <begin position="68"/>
        <end position="77"/>
    </location>
</feature>
<dbReference type="EMBL" id="CAJVPP010001649">
    <property type="protein sequence ID" value="CAG8566572.1"/>
    <property type="molecule type" value="Genomic_DNA"/>
</dbReference>
<protein>
    <submittedName>
        <fullName evidence="2">1624_t:CDS:1</fullName>
    </submittedName>
</protein>
<keyword evidence="3" id="KW-1185">Reference proteome</keyword>
<gene>
    <name evidence="2" type="ORF">FMOSSE_LOCUS7235</name>
</gene>
<dbReference type="AlphaFoldDB" id="A0A9N9BFW5"/>
<sequence>MQEPYRTIPKKLRDYGSKYASRIHGGKNLTSQHLKLLSRIALRQESDHFDAGDNYVMGDTESEDDSPESDHESDHEFGSVPEANGLKPQPDPQKSQTIEMDSILAEIDTMLAKI</sequence>